<dbReference type="EMBL" id="CP025003">
    <property type="protein sequence ID" value="ATZ94044.1"/>
    <property type="molecule type" value="Genomic_DNA"/>
</dbReference>
<feature type="domain" description="GS catalytic" evidence="4">
    <location>
        <begin position="136"/>
        <end position="459"/>
    </location>
</feature>
<dbReference type="SUPFAM" id="SSF54368">
    <property type="entry name" value="Glutamine synthetase, N-terminal domain"/>
    <property type="match status" value="1"/>
</dbReference>
<dbReference type="InterPro" id="IPR014746">
    <property type="entry name" value="Gln_synth/guanido_kin_cat_dom"/>
</dbReference>
<comment type="similarity">
    <text evidence="2 3">Belongs to the glutamine synthetase family.</text>
</comment>
<evidence type="ECO:0000256" key="2">
    <source>
        <dbReference type="PROSITE-ProRule" id="PRU01331"/>
    </source>
</evidence>
<dbReference type="GO" id="GO:0006598">
    <property type="term" value="P:polyamine catabolic process"/>
    <property type="evidence" value="ECO:0007669"/>
    <property type="project" value="TreeGrafter"/>
</dbReference>
<dbReference type="Pfam" id="PF00120">
    <property type="entry name" value="Gln-synt_C"/>
    <property type="match status" value="1"/>
</dbReference>
<evidence type="ECO:0000256" key="3">
    <source>
        <dbReference type="RuleBase" id="RU000384"/>
    </source>
</evidence>
<evidence type="ECO:0000259" key="4">
    <source>
        <dbReference type="PROSITE" id="PS51987"/>
    </source>
</evidence>
<protein>
    <submittedName>
        <fullName evidence="5">Glutamine synthetase</fullName>
    </submittedName>
</protein>
<dbReference type="PANTHER" id="PTHR43785">
    <property type="entry name" value="GAMMA-GLUTAMYLPUTRESCINE SYNTHETASE"/>
    <property type="match status" value="1"/>
</dbReference>
<dbReference type="GO" id="GO:0006542">
    <property type="term" value="P:glutamine biosynthetic process"/>
    <property type="evidence" value="ECO:0007669"/>
    <property type="project" value="InterPro"/>
</dbReference>
<dbReference type="Gene3D" id="3.30.590.10">
    <property type="entry name" value="Glutamine synthetase/guanido kinase, catalytic domain"/>
    <property type="match status" value="1"/>
</dbReference>
<keyword evidence="1" id="KW-0436">Ligase</keyword>
<dbReference type="PANTHER" id="PTHR43785:SF12">
    <property type="entry name" value="TYPE-1 GLUTAMINE SYNTHETASE 2"/>
    <property type="match status" value="1"/>
</dbReference>
<organism evidence="5 6">
    <name type="scientific">Dickeya fangzhongdai</name>
    <dbReference type="NCBI Taxonomy" id="1778540"/>
    <lineage>
        <taxon>Bacteria</taxon>
        <taxon>Pseudomonadati</taxon>
        <taxon>Pseudomonadota</taxon>
        <taxon>Gammaproteobacteria</taxon>
        <taxon>Enterobacterales</taxon>
        <taxon>Pectobacteriaceae</taxon>
        <taxon>Dickeya</taxon>
    </lineage>
</organism>
<dbReference type="RefSeq" id="WP_100849342.1">
    <property type="nucleotide sequence ID" value="NZ_BMJF01000001.1"/>
</dbReference>
<evidence type="ECO:0000313" key="5">
    <source>
        <dbReference type="EMBL" id="ATZ94044.1"/>
    </source>
</evidence>
<dbReference type="AlphaFoldDB" id="A0A2K8QKN9"/>
<accession>A0A2K8QKN9</accession>
<dbReference type="KEGG" id="dfn:CVE23_08755"/>
<dbReference type="InterPro" id="IPR008146">
    <property type="entry name" value="Gln_synth_cat_dom"/>
</dbReference>
<evidence type="ECO:0000313" key="6">
    <source>
        <dbReference type="Proteomes" id="UP000231901"/>
    </source>
</evidence>
<dbReference type="SUPFAM" id="SSF55931">
    <property type="entry name" value="Glutamine synthetase/guanido kinase"/>
    <property type="match status" value="1"/>
</dbReference>
<dbReference type="GeneID" id="66564422"/>
<sequence length="459" mass="51405">MPLRVMNANVVSGPFPDPVERCFRDEVETYLKHYPDTEHVDIYLHDLNGCVRGKRMSVSTLFSLEQGCYFPLSVYAMSLEGHVIEQSGLGKQVGEPDRLCLPVSGTLRPCASDPARHAQLLLTMKNADGAACELEPRVVLQNLLRRFHDRGLYPVAAAELEFYLRDREQPEPSLSQPSHCFLVDEPEPHVYLLDEIEQHARMQRLPLTGIVAEADAGQYELNLQHSDRVLEACEQVLTLKRMTRQLAEKFNHAACFMAKPYAHLSGSGLHVHISLQDRNGINLLAGEPGQALSETMRRSLAGMMALMPASVALLAPNVNAFRRLRQGGHAPLHASWGYNDRTVALRLPCADRDNQRIEYRLAGADANPYLVMAALLSGMWHGLEHDLPLPGNGRHDAVPLAERVALPRYQQDALALFRQCLPLQALLGREFSQLWLTCKNAELSHFESRVTEAENGWHL</sequence>
<reference evidence="6" key="1">
    <citation type="journal article" date="2018" name="Genome Announc.">
        <title>Complete genome sequence of a Dickeya fangzhongdai type strain causing bleeding canker of pear tree trunks.</title>
        <authorList>
            <person name="Zhao Y."/>
            <person name="Tian Y."/>
            <person name="Li X."/>
            <person name="Hu B."/>
        </authorList>
    </citation>
    <scope>NUCLEOTIDE SEQUENCE [LARGE SCALE GENOMIC DNA]</scope>
    <source>
        <strain evidence="6">DSM 101947</strain>
    </source>
</reference>
<dbReference type="SMART" id="SM01230">
    <property type="entry name" value="Gln-synt_C"/>
    <property type="match status" value="1"/>
</dbReference>
<evidence type="ECO:0000256" key="1">
    <source>
        <dbReference type="ARBA" id="ARBA00022598"/>
    </source>
</evidence>
<dbReference type="InterPro" id="IPR036651">
    <property type="entry name" value="Gln_synt_N_sf"/>
</dbReference>
<name>A0A2K8QKN9_9GAMM</name>
<dbReference type="GO" id="GO:0004356">
    <property type="term" value="F:glutamine synthetase activity"/>
    <property type="evidence" value="ECO:0007669"/>
    <property type="project" value="InterPro"/>
</dbReference>
<dbReference type="PROSITE" id="PS51987">
    <property type="entry name" value="GS_CATALYTIC"/>
    <property type="match status" value="1"/>
</dbReference>
<proteinExistence type="inferred from homology"/>
<gene>
    <name evidence="5" type="ORF">CVE23_08755</name>
</gene>
<dbReference type="Proteomes" id="UP000231901">
    <property type="component" value="Chromosome"/>
</dbReference>
<keyword evidence="6" id="KW-1185">Reference proteome</keyword>